<evidence type="ECO:0000313" key="4">
    <source>
        <dbReference type="Proteomes" id="UP000005143"/>
    </source>
</evidence>
<dbReference type="InterPro" id="IPR041127">
    <property type="entry name" value="PET_hydrolase/cutinase-like"/>
</dbReference>
<protein>
    <recommendedName>
        <fullName evidence="2">PET hydrolase/cutinase-like domain-containing protein</fullName>
    </recommendedName>
</protein>
<sequence>MRDAPRRARRLLALVLTLLTVLLASAGATAASAAPIEAAYAAPGPATVLTQDVTDGTGAVTYRIFYPADIATGARRPIVTWGNGSWATPAQYPGLLNHLASWGYVVIASTSQNTGTGSEMLAGAQYMVAQDTTAGSPFQGRLDTTAIGAVGHSQGAGGAVNATTHSGGLIRTTVTYALPAPLWVGAADAFDVGQLTGPSFFIGGQWDVLIASATELRKYYDAAGGPAAIGVINGADHNTIQNAGTPVLGYVTAWLQYQLRGDAVARGAFAGPTPELLTNSGWRARATRALP</sequence>
<proteinExistence type="predicted"/>
<dbReference type="OrthoDB" id="9812672at2"/>
<feature type="signal peptide" evidence="1">
    <location>
        <begin position="1"/>
        <end position="33"/>
    </location>
</feature>
<name>H0E877_9ACTN</name>
<dbReference type="RefSeq" id="WP_007576689.1">
    <property type="nucleotide sequence ID" value="NZ_AGUD01000240.1"/>
</dbReference>
<dbReference type="InterPro" id="IPR029058">
    <property type="entry name" value="AB_hydrolase_fold"/>
</dbReference>
<reference evidence="3 4" key="1">
    <citation type="journal article" date="2013" name="Biodegradation">
        <title>Quantitative proteomic analysis of ibuprofen-degrading Patulibacter sp. strain I11.</title>
        <authorList>
            <person name="Almeida B."/>
            <person name="Kjeldal H."/>
            <person name="Lolas I."/>
            <person name="Knudsen A.D."/>
            <person name="Carvalho G."/>
            <person name="Nielsen K.L."/>
            <person name="Barreto Crespo M.T."/>
            <person name="Stensballe A."/>
            <person name="Nielsen J.L."/>
        </authorList>
    </citation>
    <scope>NUCLEOTIDE SEQUENCE [LARGE SCALE GENOMIC DNA]</scope>
    <source>
        <strain evidence="3 4">I11</strain>
    </source>
</reference>
<dbReference type="Proteomes" id="UP000005143">
    <property type="component" value="Unassembled WGS sequence"/>
</dbReference>
<evidence type="ECO:0000259" key="2">
    <source>
        <dbReference type="Pfam" id="PF12740"/>
    </source>
</evidence>
<evidence type="ECO:0000256" key="1">
    <source>
        <dbReference type="SAM" id="SignalP"/>
    </source>
</evidence>
<dbReference type="AlphaFoldDB" id="H0E877"/>
<dbReference type="PATRIC" id="fig|1097667.3.peg.3009"/>
<accession>H0E877</accession>
<dbReference type="SUPFAM" id="SSF53474">
    <property type="entry name" value="alpha/beta-Hydrolases"/>
    <property type="match status" value="1"/>
</dbReference>
<gene>
    <name evidence="3" type="ORF">PAI11_30350</name>
</gene>
<dbReference type="Pfam" id="PF12740">
    <property type="entry name" value="PETase"/>
    <property type="match status" value="1"/>
</dbReference>
<dbReference type="Gene3D" id="3.40.50.1820">
    <property type="entry name" value="alpha/beta hydrolase"/>
    <property type="match status" value="1"/>
</dbReference>
<comment type="caution">
    <text evidence="3">The sequence shown here is derived from an EMBL/GenBank/DDBJ whole genome shotgun (WGS) entry which is preliminary data.</text>
</comment>
<dbReference type="PANTHER" id="PTHR33428:SF14">
    <property type="entry name" value="CARBOXYLESTERASE TYPE B DOMAIN-CONTAINING PROTEIN"/>
    <property type="match status" value="1"/>
</dbReference>
<keyword evidence="4" id="KW-1185">Reference proteome</keyword>
<dbReference type="EMBL" id="AGUD01000240">
    <property type="protein sequence ID" value="EHN10142.1"/>
    <property type="molecule type" value="Genomic_DNA"/>
</dbReference>
<feature type="domain" description="PET hydrolase/cutinase-like" evidence="2">
    <location>
        <begin position="34"/>
        <end position="263"/>
    </location>
</feature>
<evidence type="ECO:0000313" key="3">
    <source>
        <dbReference type="EMBL" id="EHN10142.1"/>
    </source>
</evidence>
<keyword evidence="1" id="KW-0732">Signal</keyword>
<dbReference type="PANTHER" id="PTHR33428">
    <property type="entry name" value="CHLOROPHYLLASE-2, CHLOROPLASTIC"/>
    <property type="match status" value="1"/>
</dbReference>
<organism evidence="3 4">
    <name type="scientific">Patulibacter medicamentivorans</name>
    <dbReference type="NCBI Taxonomy" id="1097667"/>
    <lineage>
        <taxon>Bacteria</taxon>
        <taxon>Bacillati</taxon>
        <taxon>Actinomycetota</taxon>
        <taxon>Thermoleophilia</taxon>
        <taxon>Solirubrobacterales</taxon>
        <taxon>Patulibacteraceae</taxon>
        <taxon>Patulibacter</taxon>
    </lineage>
</organism>
<feature type="chain" id="PRO_5003531659" description="PET hydrolase/cutinase-like domain-containing protein" evidence="1">
    <location>
        <begin position="34"/>
        <end position="291"/>
    </location>
</feature>